<gene>
    <name evidence="1" type="ORF">MLD38_020428</name>
</gene>
<evidence type="ECO:0000313" key="2">
    <source>
        <dbReference type="Proteomes" id="UP001057402"/>
    </source>
</evidence>
<name>A0ACB9QCW3_9MYRT</name>
<sequence length="686" mass="73808">MPPSPFLPILLVTSCYTSIVAANDSATMAEFLTTLTPPPSGWSSSTPSCTWKGITCDSSRRVTTISLASQSLSGSLPSDLTSLTSLRLLYLQRNALSGPIPNLSSLVSLQEVNLDNNNFTSVPASVFKGLAGLQNLSISNNPNLLPWTIPADLADSPALVSLQAAGSNVFRMIPEFLGSLSSFPSLRLSYNNVSGPIPSSFNGSGIQNLWLNNQLIGMDGRIDVLASMTQLQQVWLHMNKFSGPIPDLSSCHSLFDIQLRDNDLTGIVPSTLTSLPSLVSVNLDSNKLQGPMPDNPRNIKLILGDSNSFCRDVPGPCDSQVTTLLEIAAALGYPLTLAESWTGNDACAGWTYVTCQGKDVIVITLSKQGLWGTISPAFAKLTPLKSIYLNDNDLTGSIPSSLTTLTQLQTLDVSNNNLSGSVPTFPPSVSLITSGNPLIGKILGDRSSGSGGSASGGLVAGVVVAVLVLLGGIQFVLYKYYFSKRRNMKRRWTRINEHGKQGRVNDRAVASSVNQYGEIPDEMLSEGSGQGDYATGRVTTKVDVYAFGVVLMELLTGRKALDDSLPDEMTHLVAWFRRVKKEDIPKALDPTLSHLDEESMEGVYNVAELAGHCTAREPNPRPDMGHAVNVMAPLVEEWKPVARADEDSYGINVNMSLPQALERWQTDEGITGIFDSVSYSHPERSR</sequence>
<keyword evidence="2" id="KW-1185">Reference proteome</keyword>
<protein>
    <submittedName>
        <fullName evidence="1">Uncharacterized protein</fullName>
    </submittedName>
</protein>
<dbReference type="EMBL" id="CM042885">
    <property type="protein sequence ID" value="KAI4364319.1"/>
    <property type="molecule type" value="Genomic_DNA"/>
</dbReference>
<accession>A0ACB9QCW3</accession>
<reference evidence="2" key="1">
    <citation type="journal article" date="2023" name="Front. Plant Sci.">
        <title>Chromosomal-level genome assembly of Melastoma candidum provides insights into trichome evolution.</title>
        <authorList>
            <person name="Zhong Y."/>
            <person name="Wu W."/>
            <person name="Sun C."/>
            <person name="Zou P."/>
            <person name="Liu Y."/>
            <person name="Dai S."/>
            <person name="Zhou R."/>
        </authorList>
    </citation>
    <scope>NUCLEOTIDE SEQUENCE [LARGE SCALE GENOMIC DNA]</scope>
</reference>
<proteinExistence type="predicted"/>
<comment type="caution">
    <text evidence="1">The sequence shown here is derived from an EMBL/GenBank/DDBJ whole genome shotgun (WGS) entry which is preliminary data.</text>
</comment>
<organism evidence="1 2">
    <name type="scientific">Melastoma candidum</name>
    <dbReference type="NCBI Taxonomy" id="119954"/>
    <lineage>
        <taxon>Eukaryota</taxon>
        <taxon>Viridiplantae</taxon>
        <taxon>Streptophyta</taxon>
        <taxon>Embryophyta</taxon>
        <taxon>Tracheophyta</taxon>
        <taxon>Spermatophyta</taxon>
        <taxon>Magnoliopsida</taxon>
        <taxon>eudicotyledons</taxon>
        <taxon>Gunneridae</taxon>
        <taxon>Pentapetalae</taxon>
        <taxon>rosids</taxon>
        <taxon>malvids</taxon>
        <taxon>Myrtales</taxon>
        <taxon>Melastomataceae</taxon>
        <taxon>Melastomatoideae</taxon>
        <taxon>Melastomateae</taxon>
        <taxon>Melastoma</taxon>
    </lineage>
</organism>
<evidence type="ECO:0000313" key="1">
    <source>
        <dbReference type="EMBL" id="KAI4364319.1"/>
    </source>
</evidence>
<dbReference type="Proteomes" id="UP001057402">
    <property type="component" value="Chromosome 6"/>
</dbReference>